<dbReference type="InterPro" id="IPR010752">
    <property type="entry name" value="DUF1329"/>
</dbReference>
<sequence>MKMHIRKYDKRYSRRHFLNQVSTGVIATGVLSPLWPTIARGNTIEKVYPDEISTLEGLTGGKINTGDVIDASNVEHVKDYMDPISYLEVAQQEREIDTHATTSDPTWLMPEDYLNASVTNSGRGLFDSTGNVRTDDGRAWIGGNPFPDATTAAEAFANVTLSWGRYDQTFYAIKEEDLNPDGSTAYNYDFVWCEMNATGRVSGDSPYFRGKEDTLRYQSVFFNTPQDVRGTAFLSVWPYDQTQFPALHGYLPAFKRVRRYPTNQRFEPLLPGPTWYISDAWGAGDPFLTWGNFKLVYRGPWLGSAGPGMFNPHHENWERERVGGAQGKSFFRANWEVIPDVIVVDAEPVKYPRAPIGKRRIYIDARAMVSFGSVNYDRRGEVLKSFEHGNGMSIGKDGTVANVLNGKPLWSWNYVNIHNVQTNRVSLPELVRSSGGYTTHYNDENDYNRYLTVSAMRRLGS</sequence>
<dbReference type="EMBL" id="UINC01003955">
    <property type="protein sequence ID" value="SVA10631.1"/>
    <property type="molecule type" value="Genomic_DNA"/>
</dbReference>
<organism evidence="2">
    <name type="scientific">marine metagenome</name>
    <dbReference type="NCBI Taxonomy" id="408172"/>
    <lineage>
        <taxon>unclassified sequences</taxon>
        <taxon>metagenomes</taxon>
        <taxon>ecological metagenomes</taxon>
    </lineage>
</organism>
<protein>
    <recommendedName>
        <fullName evidence="3">DUF1329 domain-containing protein</fullName>
    </recommendedName>
</protein>
<accession>A0A381T4Z3</accession>
<dbReference type="Pfam" id="PF07044">
    <property type="entry name" value="DUF1329"/>
    <property type="match status" value="1"/>
</dbReference>
<name>A0A381T4Z3_9ZZZZ</name>
<keyword evidence="1" id="KW-0472">Membrane</keyword>
<evidence type="ECO:0000256" key="1">
    <source>
        <dbReference type="SAM" id="Phobius"/>
    </source>
</evidence>
<keyword evidence="1" id="KW-0812">Transmembrane</keyword>
<keyword evidence="1" id="KW-1133">Transmembrane helix</keyword>
<feature type="transmembrane region" description="Helical" evidence="1">
    <location>
        <begin position="21"/>
        <end position="38"/>
    </location>
</feature>
<dbReference type="Gene3D" id="2.50.20.10">
    <property type="entry name" value="Lipoprotein localisation LolA/LolB/LppX"/>
    <property type="match status" value="1"/>
</dbReference>
<evidence type="ECO:0008006" key="3">
    <source>
        <dbReference type="Google" id="ProtNLM"/>
    </source>
</evidence>
<evidence type="ECO:0000313" key="2">
    <source>
        <dbReference type="EMBL" id="SVA10631.1"/>
    </source>
</evidence>
<reference evidence="2" key="1">
    <citation type="submission" date="2018-05" db="EMBL/GenBank/DDBJ databases">
        <authorList>
            <person name="Lanie J.A."/>
            <person name="Ng W.-L."/>
            <person name="Kazmierczak K.M."/>
            <person name="Andrzejewski T.M."/>
            <person name="Davidsen T.M."/>
            <person name="Wayne K.J."/>
            <person name="Tettelin H."/>
            <person name="Glass J.I."/>
            <person name="Rusch D."/>
            <person name="Podicherti R."/>
            <person name="Tsui H.-C.T."/>
            <person name="Winkler M.E."/>
        </authorList>
    </citation>
    <scope>NUCLEOTIDE SEQUENCE</scope>
</reference>
<gene>
    <name evidence="2" type="ORF">METZ01_LOCUS63485</name>
</gene>
<dbReference type="AlphaFoldDB" id="A0A381T4Z3"/>
<proteinExistence type="predicted"/>